<evidence type="ECO:0000313" key="1">
    <source>
        <dbReference type="EnsemblPlants" id="TuG1812G0100001341.01.T01"/>
    </source>
</evidence>
<dbReference type="AlphaFoldDB" id="A0A8R7K053"/>
<evidence type="ECO:0000313" key="2">
    <source>
        <dbReference type="Proteomes" id="UP000015106"/>
    </source>
</evidence>
<keyword evidence="2" id="KW-1185">Reference proteome</keyword>
<organism evidence="1 2">
    <name type="scientific">Triticum urartu</name>
    <name type="common">Red wild einkorn</name>
    <name type="synonym">Crithodium urartu</name>
    <dbReference type="NCBI Taxonomy" id="4572"/>
    <lineage>
        <taxon>Eukaryota</taxon>
        <taxon>Viridiplantae</taxon>
        <taxon>Streptophyta</taxon>
        <taxon>Embryophyta</taxon>
        <taxon>Tracheophyta</taxon>
        <taxon>Spermatophyta</taxon>
        <taxon>Magnoliopsida</taxon>
        <taxon>Liliopsida</taxon>
        <taxon>Poales</taxon>
        <taxon>Poaceae</taxon>
        <taxon>BOP clade</taxon>
        <taxon>Pooideae</taxon>
        <taxon>Triticodae</taxon>
        <taxon>Triticeae</taxon>
        <taxon>Triticinae</taxon>
        <taxon>Triticum</taxon>
    </lineage>
</organism>
<dbReference type="EnsemblPlants" id="TuG1812G0100001341.01.T01">
    <property type="protein sequence ID" value="TuG1812G0100001341.01.T01"/>
    <property type="gene ID" value="TuG1812G0100001341.01"/>
</dbReference>
<accession>A0A8R7K053</accession>
<reference evidence="1" key="3">
    <citation type="submission" date="2022-06" db="UniProtKB">
        <authorList>
            <consortium name="EnsemblPlants"/>
        </authorList>
    </citation>
    <scope>IDENTIFICATION</scope>
</reference>
<protein>
    <submittedName>
        <fullName evidence="1">Uncharacterized protein</fullName>
    </submittedName>
</protein>
<name>A0A8R7K053_TRIUA</name>
<proteinExistence type="predicted"/>
<dbReference type="Proteomes" id="UP000015106">
    <property type="component" value="Chromosome 1"/>
</dbReference>
<reference evidence="2" key="1">
    <citation type="journal article" date="2013" name="Nature">
        <title>Draft genome of the wheat A-genome progenitor Triticum urartu.</title>
        <authorList>
            <person name="Ling H.Q."/>
            <person name="Zhao S."/>
            <person name="Liu D."/>
            <person name="Wang J."/>
            <person name="Sun H."/>
            <person name="Zhang C."/>
            <person name="Fan H."/>
            <person name="Li D."/>
            <person name="Dong L."/>
            <person name="Tao Y."/>
            <person name="Gao C."/>
            <person name="Wu H."/>
            <person name="Li Y."/>
            <person name="Cui Y."/>
            <person name="Guo X."/>
            <person name="Zheng S."/>
            <person name="Wang B."/>
            <person name="Yu K."/>
            <person name="Liang Q."/>
            <person name="Yang W."/>
            <person name="Lou X."/>
            <person name="Chen J."/>
            <person name="Feng M."/>
            <person name="Jian J."/>
            <person name="Zhang X."/>
            <person name="Luo G."/>
            <person name="Jiang Y."/>
            <person name="Liu J."/>
            <person name="Wang Z."/>
            <person name="Sha Y."/>
            <person name="Zhang B."/>
            <person name="Wu H."/>
            <person name="Tang D."/>
            <person name="Shen Q."/>
            <person name="Xue P."/>
            <person name="Zou S."/>
            <person name="Wang X."/>
            <person name="Liu X."/>
            <person name="Wang F."/>
            <person name="Yang Y."/>
            <person name="An X."/>
            <person name="Dong Z."/>
            <person name="Zhang K."/>
            <person name="Zhang X."/>
            <person name="Luo M.C."/>
            <person name="Dvorak J."/>
            <person name="Tong Y."/>
            <person name="Wang J."/>
            <person name="Yang H."/>
            <person name="Li Z."/>
            <person name="Wang D."/>
            <person name="Zhang A."/>
            <person name="Wang J."/>
        </authorList>
    </citation>
    <scope>NUCLEOTIDE SEQUENCE</scope>
    <source>
        <strain evidence="2">cv. G1812</strain>
    </source>
</reference>
<sequence>MSTMPSGTSSSPDSARIQPVFDLQSPSFDASIHSVLLLLSPQRPFLRLSTPRPTPLLPSTITMLTT</sequence>
<reference evidence="1" key="2">
    <citation type="submission" date="2018-03" db="EMBL/GenBank/DDBJ databases">
        <title>The Triticum urartu genome reveals the dynamic nature of wheat genome evolution.</title>
        <authorList>
            <person name="Ling H."/>
            <person name="Ma B."/>
            <person name="Shi X."/>
            <person name="Liu H."/>
            <person name="Dong L."/>
            <person name="Sun H."/>
            <person name="Cao Y."/>
            <person name="Gao Q."/>
            <person name="Zheng S."/>
            <person name="Li Y."/>
            <person name="Yu Y."/>
            <person name="Du H."/>
            <person name="Qi M."/>
            <person name="Li Y."/>
            <person name="Yu H."/>
            <person name="Cui Y."/>
            <person name="Wang N."/>
            <person name="Chen C."/>
            <person name="Wu H."/>
            <person name="Zhao Y."/>
            <person name="Zhang J."/>
            <person name="Li Y."/>
            <person name="Zhou W."/>
            <person name="Zhang B."/>
            <person name="Hu W."/>
            <person name="Eijk M."/>
            <person name="Tang J."/>
            <person name="Witsenboer H."/>
            <person name="Zhao S."/>
            <person name="Li Z."/>
            <person name="Zhang A."/>
            <person name="Wang D."/>
            <person name="Liang C."/>
        </authorList>
    </citation>
    <scope>NUCLEOTIDE SEQUENCE [LARGE SCALE GENOMIC DNA]</scope>
    <source>
        <strain evidence="1">cv. G1812</strain>
    </source>
</reference>
<dbReference type="Gramene" id="TuG1812G0100001341.01.T01">
    <property type="protein sequence ID" value="TuG1812G0100001341.01.T01"/>
    <property type="gene ID" value="TuG1812G0100001341.01"/>
</dbReference>